<dbReference type="SUPFAM" id="SSF51905">
    <property type="entry name" value="FAD/NAD(P)-binding domain"/>
    <property type="match status" value="1"/>
</dbReference>
<organism evidence="2 3">
    <name type="scientific">Devosia psychrophila</name>
    <dbReference type="NCBI Taxonomy" id="728005"/>
    <lineage>
        <taxon>Bacteria</taxon>
        <taxon>Pseudomonadati</taxon>
        <taxon>Pseudomonadota</taxon>
        <taxon>Alphaproteobacteria</taxon>
        <taxon>Hyphomicrobiales</taxon>
        <taxon>Devosiaceae</taxon>
        <taxon>Devosia</taxon>
    </lineage>
</organism>
<proteinExistence type="inferred from homology"/>
<accession>A0A1I1PUU0</accession>
<evidence type="ECO:0000313" key="3">
    <source>
        <dbReference type="Proteomes" id="UP000182258"/>
    </source>
</evidence>
<evidence type="ECO:0000313" key="2">
    <source>
        <dbReference type="EMBL" id="SFD13616.1"/>
    </source>
</evidence>
<dbReference type="InterPro" id="IPR036188">
    <property type="entry name" value="FAD/NAD-bd_sf"/>
</dbReference>
<dbReference type="STRING" id="728005.SAMN04488059_1235"/>
<sequence length="168" mass="19577">MLEELFSLFAKKMSDYVTLVTPDLWYRFHFPDGATLDYGPTQERTEAEIARFNYADVAGFRRLIAHSKTIYDVGFTKLSDRPFHSLWFMIGQIPDLLRLKSYQSVWKMVGRHLADDRLRQAFSVQPLLVGGNPYANTGIYGLITYVEQRDASGLRWAAHGHWWMHCQR</sequence>
<dbReference type="PANTHER" id="PTHR43734:SF1">
    <property type="entry name" value="PHYTOENE DESATURASE"/>
    <property type="match status" value="1"/>
</dbReference>
<dbReference type="EMBL" id="FOMB01000023">
    <property type="protein sequence ID" value="SFD13616.1"/>
    <property type="molecule type" value="Genomic_DNA"/>
</dbReference>
<dbReference type="RefSeq" id="WP_052953036.1">
    <property type="nucleotide sequence ID" value="NZ_FOMB01000023.1"/>
</dbReference>
<dbReference type="Proteomes" id="UP000182258">
    <property type="component" value="Unassembled WGS sequence"/>
</dbReference>
<protein>
    <submittedName>
        <fullName evidence="2">Phytoene desaturase</fullName>
    </submittedName>
</protein>
<dbReference type="AlphaFoldDB" id="A0A1I1PUU0"/>
<gene>
    <name evidence="2" type="ORF">SAMN04488059_1235</name>
</gene>
<reference evidence="2 3" key="1">
    <citation type="submission" date="2016-10" db="EMBL/GenBank/DDBJ databases">
        <authorList>
            <person name="de Groot N.N."/>
        </authorList>
    </citation>
    <scope>NUCLEOTIDE SEQUENCE [LARGE SCALE GENOMIC DNA]</scope>
    <source>
        <strain evidence="2 3">CGMCC 1.10210</strain>
    </source>
</reference>
<name>A0A1I1PUU0_9HYPH</name>
<dbReference type="PANTHER" id="PTHR43734">
    <property type="entry name" value="PHYTOENE DESATURASE"/>
    <property type="match status" value="1"/>
</dbReference>
<comment type="similarity">
    <text evidence="1">Belongs to the carotenoid/retinoid oxidoreductase family.</text>
</comment>
<evidence type="ECO:0000256" key="1">
    <source>
        <dbReference type="ARBA" id="ARBA00006046"/>
    </source>
</evidence>